<dbReference type="PROSITE" id="PS51257">
    <property type="entry name" value="PROKAR_LIPOPROTEIN"/>
    <property type="match status" value="1"/>
</dbReference>
<dbReference type="PANTHER" id="PTHR30388">
    <property type="entry name" value="ALDEHYDE OXIDOREDUCTASE MOLYBDENUM COFACTOR ASSEMBLY PROTEIN"/>
    <property type="match status" value="1"/>
</dbReference>
<name>Q13J94_PARXL</name>
<evidence type="ECO:0000259" key="2">
    <source>
        <dbReference type="Pfam" id="PF02625"/>
    </source>
</evidence>
<feature type="domain" description="XdhC- CoxI" evidence="2">
    <location>
        <begin position="2"/>
        <end position="42"/>
    </location>
</feature>
<dbReference type="EMBL" id="CP000271">
    <property type="protein sequence ID" value="ABE35845.1"/>
    <property type="molecule type" value="Genomic_DNA"/>
</dbReference>
<dbReference type="PANTHER" id="PTHR30388:SF4">
    <property type="entry name" value="MOLYBDENUM COFACTOR INSERTION CHAPERONE PAOD"/>
    <property type="match status" value="1"/>
</dbReference>
<reference evidence="3 4" key="1">
    <citation type="journal article" date="2006" name="Proc. Natl. Acad. Sci. U.S.A.">
        <title>Burkholderia xenovorans LB400 harbors a multi-replicon, 9.73-Mbp genome shaped for versatility.</title>
        <authorList>
            <person name="Chain P.S."/>
            <person name="Denef V.J."/>
            <person name="Konstantinidis K.T."/>
            <person name="Vergez L.M."/>
            <person name="Agullo L."/>
            <person name="Reyes V.L."/>
            <person name="Hauser L."/>
            <person name="Cordova M."/>
            <person name="Gomez L."/>
            <person name="Gonzalez M."/>
            <person name="Land M."/>
            <person name="Lao V."/>
            <person name="Larimer F."/>
            <person name="LiPuma J.J."/>
            <person name="Mahenthiralingam E."/>
            <person name="Malfatti S.A."/>
            <person name="Marx C.J."/>
            <person name="Parnell J.J."/>
            <person name="Ramette A."/>
            <person name="Richardson P."/>
            <person name="Seeger M."/>
            <person name="Smith D."/>
            <person name="Spilker T."/>
            <person name="Sul W.J."/>
            <person name="Tsoi T.V."/>
            <person name="Ulrich L.E."/>
            <person name="Zhulin I.B."/>
            <person name="Tiedje J.M."/>
        </authorList>
    </citation>
    <scope>NUCLEOTIDE SEQUENCE [LARGE SCALE GENOMIC DNA]</scope>
    <source>
        <strain evidence="3 4">LB400</strain>
    </source>
</reference>
<evidence type="ECO:0000313" key="4">
    <source>
        <dbReference type="Proteomes" id="UP000001817"/>
    </source>
</evidence>
<dbReference type="eggNOG" id="COG1975">
    <property type="taxonomic scope" value="Bacteria"/>
</dbReference>
<dbReference type="KEGG" id="bxe:Bxe_B0083"/>
<sequence>MKTWRSSPRPEGAMFAVRDDGLVVGSVAGGCIEDDLIDRVRREGVRIGRPEAVKCGITAEDAHRLGLPCGGTIQIVLEPLSEASCIRELLGAVERGQLVVRVLDMASGAATLQPARATDGLFFNERRLFTIHGPRSAIAGTAISTKRSEVASSSRNGIYQYLIRARARRRLEPHAALLPTTLMDRPICMVNPGSSGVMPSDASSKPRLNGSPRPMFTGKMV</sequence>
<gene>
    <name evidence="3" type="ORF">Bxe_B0083</name>
</gene>
<dbReference type="Pfam" id="PF02625">
    <property type="entry name" value="XdhC_CoxI"/>
    <property type="match status" value="1"/>
</dbReference>
<organism evidence="3 4">
    <name type="scientific">Paraburkholderia xenovorans (strain LB400)</name>
    <dbReference type="NCBI Taxonomy" id="266265"/>
    <lineage>
        <taxon>Bacteria</taxon>
        <taxon>Pseudomonadati</taxon>
        <taxon>Pseudomonadota</taxon>
        <taxon>Betaproteobacteria</taxon>
        <taxon>Burkholderiales</taxon>
        <taxon>Burkholderiaceae</taxon>
        <taxon>Paraburkholderia</taxon>
    </lineage>
</organism>
<evidence type="ECO:0000313" key="3">
    <source>
        <dbReference type="EMBL" id="ABE35845.1"/>
    </source>
</evidence>
<dbReference type="STRING" id="266265.Bxe_B0083"/>
<accession>Q13J94</accession>
<feature type="region of interest" description="Disordered" evidence="1">
    <location>
        <begin position="194"/>
        <end position="221"/>
    </location>
</feature>
<proteinExistence type="predicted"/>
<dbReference type="AlphaFoldDB" id="Q13J94"/>
<protein>
    <recommendedName>
        <fullName evidence="2">XdhC- CoxI domain-containing protein</fullName>
    </recommendedName>
</protein>
<dbReference type="Proteomes" id="UP000001817">
    <property type="component" value="Chromosome 2"/>
</dbReference>
<evidence type="ECO:0000256" key="1">
    <source>
        <dbReference type="SAM" id="MobiDB-lite"/>
    </source>
</evidence>
<dbReference type="InterPro" id="IPR052698">
    <property type="entry name" value="MoCofactor_Util/Proc"/>
</dbReference>
<dbReference type="InterPro" id="IPR003777">
    <property type="entry name" value="XdhC_CoxI"/>
</dbReference>
<keyword evidence="4" id="KW-1185">Reference proteome</keyword>